<evidence type="ECO:0000256" key="2">
    <source>
        <dbReference type="SAM" id="MobiDB-lite"/>
    </source>
</evidence>
<sequence>MMSEIFKDRFNNEQINVDSQQSSSDDPTSAMSSIIHQNSSPLKHLENNSDISDDESLKINYNISRPGTGGSIKHYIDKFTNSFKTKLASSSKHKEPTAKSHSPPGKTQERQHLKHFTQSTKFNELVQSTSQNRAENLKALQGELIDKINYMETPSEMHEADSCQNDSDKIPLGRYYNSGISQVSDSSNSSLTDVSMNEQCMENDLTKKYGHTFDNPIEYTNTSSNFDSVIINKNSNVWKVILEILSILTGKKKSDISSLLMEKEESLLRIITEIQEKLNHKVIDMENERSKLHEYNDDIILEYNKNNEKKKTELDDTIEYYNRIKNNNLQLTQTLDKRKRYLEDLQMEIKKYAKEELKLKSLEEKSFKLTDENKTLREDLKKLKNIHKDIQNSYTDIVTKYQLLEEKNFNIKNKYASLQEKERQNECNVEKCRSSVNSIRINISHIDKSIEITKRSNMKLVKDKKIERKKFLDIKRELLDMNDIICLFERFRTLTIQSLTQIMITLQLFISEDNKDKCEMYLKRLSRNNFGVKFINHAEARPSNSQSANIGICIKDFFENIAEKNLLIPLNDHLRKNHTSSKSLTQKLTQLRIQVNQNNISYENLTDQIKWMTENYQKVAANKSNLISSNPTQFLPIK</sequence>
<dbReference type="Proteomes" id="UP000002866">
    <property type="component" value="Chromosome 2"/>
</dbReference>
<keyword evidence="4" id="KW-1185">Reference proteome</keyword>
<dbReference type="InParanoid" id="I2GY77"/>
<feature type="compositionally biased region" description="Low complexity" evidence="2">
    <location>
        <begin position="18"/>
        <end position="33"/>
    </location>
</feature>
<proteinExistence type="predicted"/>
<keyword evidence="1" id="KW-0175">Coiled coil</keyword>
<dbReference type="EMBL" id="HE806317">
    <property type="protein sequence ID" value="CCH59079.1"/>
    <property type="molecule type" value="Genomic_DNA"/>
</dbReference>
<gene>
    <name evidence="3" type="primary">TBLA0B02370</name>
    <name evidence="3" type="ORF">TBLA_0B02370</name>
</gene>
<evidence type="ECO:0000256" key="1">
    <source>
        <dbReference type="SAM" id="Coils"/>
    </source>
</evidence>
<evidence type="ECO:0000313" key="4">
    <source>
        <dbReference type="Proteomes" id="UP000002866"/>
    </source>
</evidence>
<feature type="region of interest" description="Disordered" evidence="2">
    <location>
        <begin position="86"/>
        <end position="111"/>
    </location>
</feature>
<accession>I2GY77</accession>
<dbReference type="GeneID" id="14494270"/>
<dbReference type="RefSeq" id="XP_004178598.1">
    <property type="nucleotide sequence ID" value="XM_004178550.1"/>
</dbReference>
<name>I2GY77_HENB6</name>
<feature type="region of interest" description="Disordered" evidence="2">
    <location>
        <begin position="1"/>
        <end position="50"/>
    </location>
</feature>
<dbReference type="AlphaFoldDB" id="I2GY77"/>
<protein>
    <submittedName>
        <fullName evidence="3">Uncharacterized protein</fullName>
    </submittedName>
</protein>
<dbReference type="STRING" id="1071380.I2GY77"/>
<reference evidence="3 4" key="1">
    <citation type="journal article" date="2011" name="Proc. Natl. Acad. Sci. U.S.A.">
        <title>Evolutionary erosion of yeast sex chromosomes by mating-type switching accidents.</title>
        <authorList>
            <person name="Gordon J.L."/>
            <person name="Armisen D."/>
            <person name="Proux-Wera E."/>
            <person name="Oheigeartaigh S.S."/>
            <person name="Byrne K.P."/>
            <person name="Wolfe K.H."/>
        </authorList>
    </citation>
    <scope>NUCLEOTIDE SEQUENCE [LARGE SCALE GENOMIC DNA]</scope>
    <source>
        <strain evidence="4">ATCC 34711 / CBS 6284 / DSM 70876 / NBRC 10599 / NRRL Y-10934 / UCD 77-7</strain>
    </source>
</reference>
<evidence type="ECO:0000313" key="3">
    <source>
        <dbReference type="EMBL" id="CCH59079.1"/>
    </source>
</evidence>
<feature type="coiled-coil region" evidence="1">
    <location>
        <begin position="335"/>
        <end position="421"/>
    </location>
</feature>
<dbReference type="HOGENOM" id="CLU_429048_0_0_1"/>
<dbReference type="KEGG" id="tbl:TBLA_0B02370"/>
<feature type="compositionally biased region" description="Basic and acidic residues" evidence="2">
    <location>
        <begin position="1"/>
        <end position="11"/>
    </location>
</feature>
<organism evidence="3 4">
    <name type="scientific">Henningerozyma blattae (strain ATCC 34711 / CBS 6284 / DSM 70876 / NBRC 10599 / NRRL Y-10934 / UCD 77-7)</name>
    <name type="common">Yeast</name>
    <name type="synonym">Tetrapisispora blattae</name>
    <dbReference type="NCBI Taxonomy" id="1071380"/>
    <lineage>
        <taxon>Eukaryota</taxon>
        <taxon>Fungi</taxon>
        <taxon>Dikarya</taxon>
        <taxon>Ascomycota</taxon>
        <taxon>Saccharomycotina</taxon>
        <taxon>Saccharomycetes</taxon>
        <taxon>Saccharomycetales</taxon>
        <taxon>Saccharomycetaceae</taxon>
        <taxon>Henningerozyma</taxon>
    </lineage>
</organism>